<organism evidence="1 2">
    <name type="scientific">Massilicoli timonensis</name>
    <dbReference type="NCBI Taxonomy" id="2015901"/>
    <lineage>
        <taxon>Bacteria</taxon>
        <taxon>Bacillati</taxon>
        <taxon>Bacillota</taxon>
        <taxon>Erysipelotrichia</taxon>
        <taxon>Erysipelotrichales</taxon>
        <taxon>Erysipelotrichaceae</taxon>
        <taxon>Massilicoli</taxon>
    </lineage>
</organism>
<evidence type="ECO:0000313" key="1">
    <source>
        <dbReference type="EMBL" id="MCQ5121238.1"/>
    </source>
</evidence>
<gene>
    <name evidence="1" type="ORF">NE663_03040</name>
</gene>
<reference evidence="1 2" key="1">
    <citation type="submission" date="2022-06" db="EMBL/GenBank/DDBJ databases">
        <title>Isolation of gut microbiota from human fecal samples.</title>
        <authorList>
            <person name="Pamer E.G."/>
            <person name="Barat B."/>
            <person name="Waligurski E."/>
            <person name="Medina S."/>
            <person name="Paddock L."/>
            <person name="Mostad J."/>
        </authorList>
    </citation>
    <scope>NUCLEOTIDE SEQUENCE [LARGE SCALE GENOMIC DNA]</scope>
    <source>
        <strain evidence="1 2">DFI.6.1</strain>
    </source>
</reference>
<dbReference type="SUPFAM" id="SSF52540">
    <property type="entry name" value="P-loop containing nucleoside triphosphate hydrolases"/>
    <property type="match status" value="1"/>
</dbReference>
<dbReference type="Proteomes" id="UP001524435">
    <property type="component" value="Unassembled WGS sequence"/>
</dbReference>
<dbReference type="RefSeq" id="WP_256197459.1">
    <property type="nucleotide sequence ID" value="NZ_JANGCH010000003.1"/>
</dbReference>
<keyword evidence="2" id="KW-1185">Reference proteome</keyword>
<dbReference type="EMBL" id="JANGCH010000003">
    <property type="protein sequence ID" value="MCQ5121238.1"/>
    <property type="molecule type" value="Genomic_DNA"/>
</dbReference>
<name>A0ABT1SJQ4_9FIRM</name>
<proteinExistence type="predicted"/>
<evidence type="ECO:0000313" key="2">
    <source>
        <dbReference type="Proteomes" id="UP001524435"/>
    </source>
</evidence>
<protein>
    <submittedName>
        <fullName evidence="1">Uncharacterized protein</fullName>
    </submittedName>
</protein>
<sequence length="1238" mass="144943">MFDLTKDDIKELNDSDLRTLVGILCEAELYENCNKISSVSYGGNQDEKDGGIDVLVSCLSLENGDFIPSPNTIFQVKKPKMQPNKIEHEMKDSTGNVKQCILSLSEKGGAYIIVSSGDDLTTQNKKKRVDKMKTILSENNITNVKVDFYDCGAITSWTRKYPSLICWVKQKNGKYTSGWTSYENWSDPSNKENDFLFDNNAVFLTTTIDGKLKVIDGINKIRSILSVEKNVVRLAGLSGVGKTRFAQALFDESVGIDPLNKEMVIYGDVSNSLIPDPITFIQNLITLRKRLIIVVDNCTIELHDKLTKICRRLDSKLSLLTIEYDVRDDDNVDSYNFMLSPVSNDLLKKLLIRDFSELSPINLDNIVSNSEGNFRIAIYLAKSLLRNGNTRLLNSRELFERLFYQGREVDKRLMRAAQVCSLVYSFDIRMKPVNEEISILSKLISVEDEALYSYVEELYCRQIIQKRGYMRAVLPHALANRLAKEFLEFYPIENLLDKFSKSERLSLSFFRRLKYLFDCPQAVYIANNFLNELSDADIINANENELEKIKCASLIVPETMIRRLRRINRVGMFNISKEFDKWIAIVSFLAYEEKNFLDSIQLLITIIKSKKNNINSYYDDFRNYLYGFFHIYLSNTCATLETRLKVITKMLESEELELYDLGLKLINELFQCGTFTGHSYFIQNTRINDYGLEPKVNEWYKGVLDYCGELLNDPRYENEIKEIIAKNFRNLASIGFYDNLEQMVTNYIKKKRWCSIWLSLLQIKHFDSDKVPVELMKRIDGLIEKTKPITIKEKIEIYLSKGNFLHLYLSDITEDNKKVEDLIFSLGEEMVIEGEYDDYFGLIDDSCDLSKISYLAEGMYTKSNDIDYLINQIVNNIHDSNNKFMCMLLSNISRLYNLYNQHKFEYFLDYVIKDEKYRRYYFVMQLSFDLSIKDCNRFKRAINTFKFIESDVYKVQFFLTNLESNTIYDIYSILYKKIGVCETIVSGLLRAREQEKNSFELRTLGRKVIVDLDYRKYDDIQYKYEVRKLLELSFSKEEGIREAIIIFQKVKSIIAEQSIYFHNIEDIMYFLIKMYPKEFLNVFIDYEGEPNINIKRFILRELNISNNLINLIDCKEVIDWIDTNDKILELSYVLQPYEYNQTKDRYEWTKLCFYVVNTFSGNESVVENIINSVDEKSFTGSGRISDELTKKLNLLQDLKKNIDNSFYKKIDIKIEELTDSIEYWKLNEIKMEEYMAFE</sequence>
<accession>A0ABT1SJQ4</accession>
<dbReference type="InterPro" id="IPR027417">
    <property type="entry name" value="P-loop_NTPase"/>
</dbReference>
<comment type="caution">
    <text evidence="1">The sequence shown here is derived from an EMBL/GenBank/DDBJ whole genome shotgun (WGS) entry which is preliminary data.</text>
</comment>